<dbReference type="AlphaFoldDB" id="E1RDZ3"/>
<evidence type="ECO:0000256" key="1">
    <source>
        <dbReference type="SAM" id="Phobius"/>
    </source>
</evidence>
<feature type="transmembrane region" description="Helical" evidence="1">
    <location>
        <begin position="50"/>
        <end position="69"/>
    </location>
</feature>
<sequence length="112" mass="11965" precursor="true">MNFHGFTFLGFLSVILAGLFLADVVTTALILEMGGSELNPLMIDIVSHPWLHSIVKFIAALFVIAVACYTERLKKNAGAAILVIACSIFLLVVAHNVCVLIGFSPSGVFPGF</sequence>
<keyword evidence="1" id="KW-0812">Transmembrane</keyword>
<evidence type="ECO:0000313" key="3">
    <source>
        <dbReference type="EMBL" id="ADN34884.1"/>
    </source>
</evidence>
<dbReference type="RefSeq" id="WP_013328063.1">
    <property type="nucleotide sequence ID" value="NC_014507.1"/>
</dbReference>
<reference evidence="3 4" key="1">
    <citation type="journal article" date="2010" name="Stand. Genomic Sci.">
        <title>Complete genome sequence of Methanoplanus petrolearius type strain (SEBR 4847).</title>
        <authorList>
            <person name="Brambilla E."/>
            <person name="Djao O.D."/>
            <person name="Daligault H."/>
            <person name="Lapidus A."/>
            <person name="Lucas S."/>
            <person name="Hammon N."/>
            <person name="Nolan M."/>
            <person name="Tice H."/>
            <person name="Cheng J.F."/>
            <person name="Han C."/>
            <person name="Tapia R."/>
            <person name="Goodwin L."/>
            <person name="Pitluck S."/>
            <person name="Liolios K."/>
            <person name="Ivanova N."/>
            <person name="Mavromatis K."/>
            <person name="Mikhailova N."/>
            <person name="Pati A."/>
            <person name="Chen A."/>
            <person name="Palaniappan K."/>
            <person name="Land M."/>
            <person name="Hauser L."/>
            <person name="Chang Y.J."/>
            <person name="Jeffries C.D."/>
            <person name="Rohde M."/>
            <person name="Spring S."/>
            <person name="Sikorski J."/>
            <person name="Goker M."/>
            <person name="Woyke T."/>
            <person name="Bristow J."/>
            <person name="Eisen J.A."/>
            <person name="Markowitz V."/>
            <person name="Hugenholtz P."/>
            <person name="Kyrpides N.C."/>
            <person name="Klenk H.P."/>
        </authorList>
    </citation>
    <scope>NUCLEOTIDE SEQUENCE [LARGE SCALE GENOMIC DNA]</scope>
    <source>
        <strain evidence="4">DSM 11571 / OCM 486 / SEBR 4847</strain>
    </source>
</reference>
<proteinExistence type="predicted"/>
<dbReference type="GeneID" id="9742541"/>
<keyword evidence="1" id="KW-0472">Membrane</keyword>
<evidence type="ECO:0000313" key="4">
    <source>
        <dbReference type="Proteomes" id="UP000006565"/>
    </source>
</evidence>
<dbReference type="EMBL" id="CP002117">
    <property type="protein sequence ID" value="ADN34884.1"/>
    <property type="molecule type" value="Genomic_DNA"/>
</dbReference>
<accession>E1RDZ3</accession>
<dbReference type="HOGENOM" id="CLU_2140229_0_0_2"/>
<dbReference type="InterPro" id="IPR043717">
    <property type="entry name" value="DUF5658"/>
</dbReference>
<dbReference type="eggNOG" id="arCOG10902">
    <property type="taxonomic scope" value="Archaea"/>
</dbReference>
<feature type="transmembrane region" description="Helical" evidence="1">
    <location>
        <begin position="81"/>
        <end position="103"/>
    </location>
</feature>
<gene>
    <name evidence="3" type="ordered locus">Mpet_0103</name>
</gene>
<keyword evidence="4" id="KW-1185">Reference proteome</keyword>
<feature type="domain" description="DUF5658" evidence="2">
    <location>
        <begin position="14"/>
        <end position="101"/>
    </location>
</feature>
<keyword evidence="1" id="KW-1133">Transmembrane helix</keyword>
<name>E1RDZ3_METP4</name>
<protein>
    <recommendedName>
        <fullName evidence="2">DUF5658 domain-containing protein</fullName>
    </recommendedName>
</protein>
<organism evidence="3 4">
    <name type="scientific">Methanolacinia petrolearia (strain DSM 11571 / OCM 486 / SEBR 4847)</name>
    <name type="common">Methanoplanus petrolearius</name>
    <dbReference type="NCBI Taxonomy" id="679926"/>
    <lineage>
        <taxon>Archaea</taxon>
        <taxon>Methanobacteriati</taxon>
        <taxon>Methanobacteriota</taxon>
        <taxon>Stenosarchaea group</taxon>
        <taxon>Methanomicrobia</taxon>
        <taxon>Methanomicrobiales</taxon>
        <taxon>Methanomicrobiaceae</taxon>
        <taxon>Methanolacinia</taxon>
    </lineage>
</organism>
<feature type="transmembrane region" description="Helical" evidence="1">
    <location>
        <begin position="7"/>
        <end position="30"/>
    </location>
</feature>
<dbReference type="KEGG" id="mpi:Mpet_0103"/>
<dbReference type="Pfam" id="PF18902">
    <property type="entry name" value="DUF5658"/>
    <property type="match status" value="1"/>
</dbReference>
<dbReference type="Proteomes" id="UP000006565">
    <property type="component" value="Chromosome"/>
</dbReference>
<dbReference type="OrthoDB" id="112675at2157"/>
<evidence type="ECO:0000259" key="2">
    <source>
        <dbReference type="Pfam" id="PF18902"/>
    </source>
</evidence>